<accession>A0ABP7APY2</accession>
<dbReference type="PANTHER" id="PTHR10695:SF46">
    <property type="entry name" value="BIFUNCTIONAL COENZYME A SYNTHASE-RELATED"/>
    <property type="match status" value="1"/>
</dbReference>
<dbReference type="HAMAP" id="MF_00376">
    <property type="entry name" value="Dephospho_CoA_kinase"/>
    <property type="match status" value="1"/>
</dbReference>
<comment type="caution">
    <text evidence="5">The sequence shown here is derived from an EMBL/GenBank/DDBJ whole genome shotgun (WGS) entry which is preliminary data.</text>
</comment>
<gene>
    <name evidence="3" type="primary">coaE</name>
    <name evidence="5" type="ORF">GCM10022223_64830</name>
</gene>
<keyword evidence="3" id="KW-0418">Kinase</keyword>
<organism evidence="5 6">
    <name type="scientific">Kineosporia mesophila</name>
    <dbReference type="NCBI Taxonomy" id="566012"/>
    <lineage>
        <taxon>Bacteria</taxon>
        <taxon>Bacillati</taxon>
        <taxon>Actinomycetota</taxon>
        <taxon>Actinomycetes</taxon>
        <taxon>Kineosporiales</taxon>
        <taxon>Kineosporiaceae</taxon>
        <taxon>Kineosporia</taxon>
    </lineage>
</organism>
<dbReference type="NCBIfam" id="TIGR00152">
    <property type="entry name" value="dephospho-CoA kinase"/>
    <property type="match status" value="1"/>
</dbReference>
<comment type="catalytic activity">
    <reaction evidence="3">
        <text>3'-dephospho-CoA + ATP = ADP + CoA + H(+)</text>
        <dbReference type="Rhea" id="RHEA:18245"/>
        <dbReference type="ChEBI" id="CHEBI:15378"/>
        <dbReference type="ChEBI" id="CHEBI:30616"/>
        <dbReference type="ChEBI" id="CHEBI:57287"/>
        <dbReference type="ChEBI" id="CHEBI:57328"/>
        <dbReference type="ChEBI" id="CHEBI:456216"/>
        <dbReference type="EC" id="2.7.1.24"/>
    </reaction>
</comment>
<dbReference type="EMBL" id="BAAAZO010000012">
    <property type="protein sequence ID" value="GAA3637133.1"/>
    <property type="molecule type" value="Genomic_DNA"/>
</dbReference>
<reference evidence="6" key="1">
    <citation type="journal article" date="2019" name="Int. J. Syst. Evol. Microbiol.">
        <title>The Global Catalogue of Microorganisms (GCM) 10K type strain sequencing project: providing services to taxonomists for standard genome sequencing and annotation.</title>
        <authorList>
            <consortium name="The Broad Institute Genomics Platform"/>
            <consortium name="The Broad Institute Genome Sequencing Center for Infectious Disease"/>
            <person name="Wu L."/>
            <person name="Ma J."/>
        </authorList>
    </citation>
    <scope>NUCLEOTIDE SEQUENCE [LARGE SCALE GENOMIC DNA]</scope>
    <source>
        <strain evidence="6">JCM 16902</strain>
    </source>
</reference>
<dbReference type="CDD" id="cd02022">
    <property type="entry name" value="DPCK"/>
    <property type="match status" value="1"/>
</dbReference>
<evidence type="ECO:0000256" key="1">
    <source>
        <dbReference type="ARBA" id="ARBA00022741"/>
    </source>
</evidence>
<dbReference type="InterPro" id="IPR001977">
    <property type="entry name" value="Depp_CoAkinase"/>
</dbReference>
<dbReference type="PANTHER" id="PTHR10695">
    <property type="entry name" value="DEPHOSPHO-COA KINASE-RELATED"/>
    <property type="match status" value="1"/>
</dbReference>
<evidence type="ECO:0000313" key="5">
    <source>
        <dbReference type="EMBL" id="GAA3637133.1"/>
    </source>
</evidence>
<comment type="function">
    <text evidence="3">Catalyzes the phosphorylation of the 3'-hydroxyl group of dephosphocoenzyme A to form coenzyme A.</text>
</comment>
<protein>
    <recommendedName>
        <fullName evidence="3 4">Dephospho-CoA kinase</fullName>
        <ecNumber evidence="3 4">2.7.1.24</ecNumber>
    </recommendedName>
    <alternativeName>
        <fullName evidence="3">Dephosphocoenzyme A kinase</fullName>
    </alternativeName>
</protein>
<evidence type="ECO:0000256" key="2">
    <source>
        <dbReference type="ARBA" id="ARBA00022840"/>
    </source>
</evidence>
<evidence type="ECO:0000313" key="6">
    <source>
        <dbReference type="Proteomes" id="UP001501074"/>
    </source>
</evidence>
<keyword evidence="6" id="KW-1185">Reference proteome</keyword>
<dbReference type="SUPFAM" id="SSF52540">
    <property type="entry name" value="P-loop containing nucleoside triphosphate hydrolases"/>
    <property type="match status" value="1"/>
</dbReference>
<dbReference type="PROSITE" id="PS51219">
    <property type="entry name" value="DPCK"/>
    <property type="match status" value="1"/>
</dbReference>
<name>A0ABP7APY2_9ACTN</name>
<dbReference type="NCBIfam" id="NF002879">
    <property type="entry name" value="PRK03333.1"/>
    <property type="match status" value="1"/>
</dbReference>
<dbReference type="EC" id="2.7.1.24" evidence="3 4"/>
<comment type="subcellular location">
    <subcellularLocation>
        <location evidence="3">Cytoplasm</location>
    </subcellularLocation>
</comment>
<comment type="pathway">
    <text evidence="3">Cofactor biosynthesis; coenzyme A biosynthesis; CoA from (R)-pantothenate: step 5/5.</text>
</comment>
<keyword evidence="2 3" id="KW-0067">ATP-binding</keyword>
<proteinExistence type="inferred from homology"/>
<keyword evidence="3" id="KW-0173">Coenzyme A biosynthesis</keyword>
<dbReference type="InterPro" id="IPR027417">
    <property type="entry name" value="P-loop_NTPase"/>
</dbReference>
<dbReference type="Pfam" id="PF01121">
    <property type="entry name" value="CoaE"/>
    <property type="match status" value="1"/>
</dbReference>
<dbReference type="Proteomes" id="UP001501074">
    <property type="component" value="Unassembled WGS sequence"/>
</dbReference>
<keyword evidence="3" id="KW-0808">Transferase</keyword>
<comment type="similarity">
    <text evidence="3">Belongs to the CoaE family.</text>
</comment>
<keyword evidence="1 3" id="KW-0547">Nucleotide-binding</keyword>
<evidence type="ECO:0000256" key="3">
    <source>
        <dbReference type="HAMAP-Rule" id="MF_00376"/>
    </source>
</evidence>
<feature type="binding site" evidence="3">
    <location>
        <begin position="11"/>
        <end position="16"/>
    </location>
    <ligand>
        <name>ATP</name>
        <dbReference type="ChEBI" id="CHEBI:30616"/>
    </ligand>
</feature>
<sequence length="198" mass="21509">MVRTALTGGIGAGKSTVSRRLSDLGAIILDADLIAREVVEPGTSGLAEIVATFGKKILRDDATLNRPKLGKIVFADEKKLARLNSIVHPRVAARMDEIVHAAPDDAVLVHDVPLLVENPHRAEYELVMVVFAPEEERIRRLVDDRGMTRDDARARIAAQATDAQRAAVADVVLDNSGSLATTLAQVDACWRNHIEPLR</sequence>
<keyword evidence="3" id="KW-0963">Cytoplasm</keyword>
<evidence type="ECO:0000256" key="4">
    <source>
        <dbReference type="NCBIfam" id="TIGR00152"/>
    </source>
</evidence>
<dbReference type="RefSeq" id="WP_231481637.1">
    <property type="nucleotide sequence ID" value="NZ_BAAAZO010000012.1"/>
</dbReference>
<dbReference type="Gene3D" id="3.40.50.300">
    <property type="entry name" value="P-loop containing nucleotide triphosphate hydrolases"/>
    <property type="match status" value="1"/>
</dbReference>